<dbReference type="EMBL" id="WBZJ01000004">
    <property type="protein sequence ID" value="KAB3519231.1"/>
    <property type="molecule type" value="Genomic_DNA"/>
</dbReference>
<organism evidence="1 2">
    <name type="scientific">Corynebacterium zhongnanshanii</name>
    <dbReference type="NCBI Taxonomy" id="2768834"/>
    <lineage>
        <taxon>Bacteria</taxon>
        <taxon>Bacillati</taxon>
        <taxon>Actinomycetota</taxon>
        <taxon>Actinomycetes</taxon>
        <taxon>Mycobacteriales</taxon>
        <taxon>Corynebacteriaceae</taxon>
        <taxon>Corynebacterium</taxon>
    </lineage>
</organism>
<accession>A0ABQ6VBW0</accession>
<dbReference type="SUPFAM" id="SSF52777">
    <property type="entry name" value="CoA-dependent acyltransferases"/>
    <property type="match status" value="2"/>
</dbReference>
<dbReference type="Gene3D" id="3.30.559.10">
    <property type="entry name" value="Chloramphenicol acetyltransferase-like domain"/>
    <property type="match status" value="1"/>
</dbReference>
<gene>
    <name evidence="1" type="ORF">F8377_09590</name>
</gene>
<evidence type="ECO:0000313" key="2">
    <source>
        <dbReference type="Proteomes" id="UP000436181"/>
    </source>
</evidence>
<evidence type="ECO:0000313" key="1">
    <source>
        <dbReference type="EMBL" id="KAB3519231.1"/>
    </source>
</evidence>
<dbReference type="Proteomes" id="UP000436181">
    <property type="component" value="Unassembled WGS sequence"/>
</dbReference>
<comment type="caution">
    <text evidence="1">The sequence shown here is derived from an EMBL/GenBank/DDBJ whole genome shotgun (WGS) entry which is preliminary data.</text>
</comment>
<proteinExistence type="predicted"/>
<keyword evidence="2" id="KW-1185">Reference proteome</keyword>
<sequence>MITQHGTLRTVVVDPNNPQLHVVNVYPGTWRLEKGARADNRSDALDPRLILRDIFDQQCNPFASPSHQLCVVVHDNDHGQLDSETVTGCGKPGGDYVEDATIVLGFDHSHSDAWSLLLTIRDFTTLLDAIVRGDDPAVALEPTLSFGEHSQQLLDRNEAPNHVVEKWHEHLKSGHMPVFPGDLGDVSQPREQVVDVIEVLDAQGLARFEDAAARRNCSMLGLAVAAMAPVRAVFPIHSRRQPSTPAGTWENALGWFITNSILDCPEANLDRGGTTRVKEAIRDAIQLGSYPLAPIMEPWGGAMPPTEGMFALSWLDNRKLPVDIEPGLEPQHISADIKTNGVMAWFVSNDDGMHLRVRYPDTPQARHSVPAWCQRVVATIRSQCSEPQCEALVV</sequence>
<dbReference type="RefSeq" id="WP_151844867.1">
    <property type="nucleotide sequence ID" value="NZ_WBZJ01000004.1"/>
</dbReference>
<evidence type="ECO:0008006" key="3">
    <source>
        <dbReference type="Google" id="ProtNLM"/>
    </source>
</evidence>
<protein>
    <recommendedName>
        <fullName evidence="3">Condensation domain-containing protein</fullName>
    </recommendedName>
</protein>
<dbReference type="InterPro" id="IPR023213">
    <property type="entry name" value="CAT-like_dom_sf"/>
</dbReference>
<reference evidence="1 2" key="1">
    <citation type="submission" date="2019-10" db="EMBL/GenBank/DDBJ databases">
        <title>Corynebacterium sp novel species isolated from the respiratory tract of Marmot.</title>
        <authorList>
            <person name="Zhang G."/>
        </authorList>
    </citation>
    <scope>NUCLEOTIDE SEQUENCE [LARGE SCALE GENOMIC DNA]</scope>
    <source>
        <strain evidence="1 2">336</strain>
    </source>
</reference>
<name>A0ABQ6VBW0_9CORY</name>